<dbReference type="STRING" id="1448320.A0A319DGK3"/>
<sequence>MTQQMKNDTEQNATPTTPSDHEAWWRKPHLLRLNAIIAGLLLYSSTVGYDGSLMNGLQSLEQWQDFTSHPTGAWLGFINATQFFGIILGLPLQAWAANRFGRKPTIFIGYFFLAIGAGLQGSAKDPAIAWFQVAVVLITEIAYSSHRSKVSASYQCQYYIGSILAAWLTFGCRNRDSSWAWRIPSVMQLGIPLAALPFAVMSPESPRWLVSQDRHEKARRMLIKYYAGGDESSALVMTQMDEINSSIAAEREAGSSASWVDMVKTGGNRRRFIITVTLGVFAQWNGVGIISYYLTLILDSIGIASVTDQLMIDGYLQLWNFILAIVGASLVDRVGRRSLFLLSTIIMLVCYIVITGLAGGFATTNSSPVGISLIPFLFLYCAGYDIAFTPLVMAYPAEILTAACTYFALLFNSFVNPIALDAIRWKYYIVYIALLILILVFIYLMYPETRGHSLESMAAIFDGDETTRSARGEGEA</sequence>
<feature type="domain" description="Major facilitator superfamily (MFS) profile" evidence="9">
    <location>
        <begin position="36"/>
        <end position="450"/>
    </location>
</feature>
<feature type="transmembrane region" description="Helical" evidence="8">
    <location>
        <begin position="339"/>
        <end position="362"/>
    </location>
</feature>
<dbReference type="SUPFAM" id="SSF103473">
    <property type="entry name" value="MFS general substrate transporter"/>
    <property type="match status" value="1"/>
</dbReference>
<evidence type="ECO:0000256" key="2">
    <source>
        <dbReference type="ARBA" id="ARBA00010992"/>
    </source>
</evidence>
<feature type="transmembrane region" description="Helical" evidence="8">
    <location>
        <begin position="33"/>
        <end position="52"/>
    </location>
</feature>
<feature type="transmembrane region" description="Helical" evidence="8">
    <location>
        <begin position="72"/>
        <end position="92"/>
    </location>
</feature>
<dbReference type="InterPro" id="IPR005828">
    <property type="entry name" value="MFS_sugar_transport-like"/>
</dbReference>
<feature type="transmembrane region" description="Helical" evidence="8">
    <location>
        <begin position="425"/>
        <end position="446"/>
    </location>
</feature>
<feature type="transmembrane region" description="Helical" evidence="8">
    <location>
        <begin position="399"/>
        <end position="419"/>
    </location>
</feature>
<dbReference type="Proteomes" id="UP000247810">
    <property type="component" value="Unassembled WGS sequence"/>
</dbReference>
<evidence type="ECO:0000256" key="1">
    <source>
        <dbReference type="ARBA" id="ARBA00004141"/>
    </source>
</evidence>
<feature type="transmembrane region" description="Helical" evidence="8">
    <location>
        <begin position="104"/>
        <end position="121"/>
    </location>
</feature>
<feature type="transmembrane region" description="Helical" evidence="8">
    <location>
        <begin position="272"/>
        <end position="294"/>
    </location>
</feature>
<dbReference type="InterPro" id="IPR036259">
    <property type="entry name" value="MFS_trans_sf"/>
</dbReference>
<evidence type="ECO:0000256" key="6">
    <source>
        <dbReference type="ARBA" id="ARBA00023136"/>
    </source>
</evidence>
<feature type="region of interest" description="Disordered" evidence="7">
    <location>
        <begin position="1"/>
        <end position="21"/>
    </location>
</feature>
<dbReference type="EMBL" id="KZ825837">
    <property type="protein sequence ID" value="PYH96481.1"/>
    <property type="molecule type" value="Genomic_DNA"/>
</dbReference>
<proteinExistence type="inferred from homology"/>
<evidence type="ECO:0000256" key="8">
    <source>
        <dbReference type="SAM" id="Phobius"/>
    </source>
</evidence>
<dbReference type="AlphaFoldDB" id="A0A319DGK3"/>
<dbReference type="Pfam" id="PF00083">
    <property type="entry name" value="Sugar_tr"/>
    <property type="match status" value="1"/>
</dbReference>
<feature type="transmembrane region" description="Helical" evidence="8">
    <location>
        <begin position="314"/>
        <end position="332"/>
    </location>
</feature>
<comment type="similarity">
    <text evidence="2">Belongs to the major facilitator superfamily. Sugar transporter (TC 2.A.1.1) family.</text>
</comment>
<dbReference type="InterPro" id="IPR050360">
    <property type="entry name" value="MFS_Sugar_Transporters"/>
</dbReference>
<feature type="transmembrane region" description="Helical" evidence="8">
    <location>
        <begin position="127"/>
        <end position="144"/>
    </location>
</feature>
<evidence type="ECO:0000313" key="11">
    <source>
        <dbReference type="Proteomes" id="UP000247810"/>
    </source>
</evidence>
<evidence type="ECO:0000256" key="5">
    <source>
        <dbReference type="ARBA" id="ARBA00022989"/>
    </source>
</evidence>
<dbReference type="PANTHER" id="PTHR48022:SF3">
    <property type="entry name" value="HEXOSE TRANSPORTER PROTEIN (AFU_ORTHOLOGUE AFUA_8G04480)-RELATED"/>
    <property type="match status" value="1"/>
</dbReference>
<dbReference type="InterPro" id="IPR020846">
    <property type="entry name" value="MFS_dom"/>
</dbReference>
<keyword evidence="3" id="KW-0813">Transport</keyword>
<keyword evidence="6 8" id="KW-0472">Membrane</keyword>
<name>A0A319DGK3_9EURO</name>
<gene>
    <name evidence="10" type="ORF">BO71DRAFT_448644</name>
</gene>
<dbReference type="Gene3D" id="1.20.1250.20">
    <property type="entry name" value="MFS general substrate transporter like domains"/>
    <property type="match status" value="1"/>
</dbReference>
<evidence type="ECO:0000256" key="3">
    <source>
        <dbReference type="ARBA" id="ARBA00022448"/>
    </source>
</evidence>
<dbReference type="OrthoDB" id="6133115at2759"/>
<keyword evidence="11" id="KW-1185">Reference proteome</keyword>
<protein>
    <submittedName>
        <fullName evidence="10">General substrate transporter</fullName>
    </submittedName>
</protein>
<evidence type="ECO:0000256" key="7">
    <source>
        <dbReference type="SAM" id="MobiDB-lite"/>
    </source>
</evidence>
<dbReference type="GO" id="GO:0016020">
    <property type="term" value="C:membrane"/>
    <property type="evidence" value="ECO:0007669"/>
    <property type="project" value="UniProtKB-SubCell"/>
</dbReference>
<keyword evidence="4 8" id="KW-0812">Transmembrane</keyword>
<organism evidence="10 11">
    <name type="scientific">Aspergillus ellipticus CBS 707.79</name>
    <dbReference type="NCBI Taxonomy" id="1448320"/>
    <lineage>
        <taxon>Eukaryota</taxon>
        <taxon>Fungi</taxon>
        <taxon>Dikarya</taxon>
        <taxon>Ascomycota</taxon>
        <taxon>Pezizomycotina</taxon>
        <taxon>Eurotiomycetes</taxon>
        <taxon>Eurotiomycetidae</taxon>
        <taxon>Eurotiales</taxon>
        <taxon>Aspergillaceae</taxon>
        <taxon>Aspergillus</taxon>
        <taxon>Aspergillus subgen. Circumdati</taxon>
    </lineage>
</organism>
<dbReference type="PROSITE" id="PS50850">
    <property type="entry name" value="MFS"/>
    <property type="match status" value="1"/>
</dbReference>
<evidence type="ECO:0000313" key="10">
    <source>
        <dbReference type="EMBL" id="PYH96481.1"/>
    </source>
</evidence>
<dbReference type="GO" id="GO:0005351">
    <property type="term" value="F:carbohydrate:proton symporter activity"/>
    <property type="evidence" value="ECO:0007669"/>
    <property type="project" value="TreeGrafter"/>
</dbReference>
<evidence type="ECO:0000256" key="4">
    <source>
        <dbReference type="ARBA" id="ARBA00022692"/>
    </source>
</evidence>
<feature type="compositionally biased region" description="Polar residues" evidence="7">
    <location>
        <begin position="1"/>
        <end position="18"/>
    </location>
</feature>
<comment type="subcellular location">
    <subcellularLocation>
        <location evidence="1">Membrane</location>
        <topology evidence="1">Multi-pass membrane protein</topology>
    </subcellularLocation>
</comment>
<dbReference type="VEuPathDB" id="FungiDB:BO71DRAFT_448644"/>
<accession>A0A319DGK3</accession>
<reference evidence="10 11" key="1">
    <citation type="submission" date="2018-02" db="EMBL/GenBank/DDBJ databases">
        <title>The genomes of Aspergillus section Nigri reveals drivers in fungal speciation.</title>
        <authorList>
            <consortium name="DOE Joint Genome Institute"/>
            <person name="Vesth T.C."/>
            <person name="Nybo J."/>
            <person name="Theobald S."/>
            <person name="Brandl J."/>
            <person name="Frisvad J.C."/>
            <person name="Nielsen K.F."/>
            <person name="Lyhne E.K."/>
            <person name="Kogle M.E."/>
            <person name="Kuo A."/>
            <person name="Riley R."/>
            <person name="Clum A."/>
            <person name="Nolan M."/>
            <person name="Lipzen A."/>
            <person name="Salamov A."/>
            <person name="Henrissat B."/>
            <person name="Wiebenga A."/>
            <person name="De vries R.P."/>
            <person name="Grigoriev I.V."/>
            <person name="Mortensen U.H."/>
            <person name="Andersen M.R."/>
            <person name="Baker S.E."/>
        </authorList>
    </citation>
    <scope>NUCLEOTIDE SEQUENCE [LARGE SCALE GENOMIC DNA]</scope>
    <source>
        <strain evidence="10 11">CBS 707.79</strain>
    </source>
</reference>
<keyword evidence="5 8" id="KW-1133">Transmembrane helix</keyword>
<dbReference type="FunFam" id="1.20.1250.20:FF:000134">
    <property type="entry name" value="MFS sugar transporter protein"/>
    <property type="match status" value="1"/>
</dbReference>
<dbReference type="PANTHER" id="PTHR48022">
    <property type="entry name" value="PLASTIDIC GLUCOSE TRANSPORTER 4"/>
    <property type="match status" value="1"/>
</dbReference>
<evidence type="ECO:0000259" key="9">
    <source>
        <dbReference type="PROSITE" id="PS50850"/>
    </source>
</evidence>